<name>C5MGW7_CANTT</name>
<feature type="region of interest" description="Disordered" evidence="1">
    <location>
        <begin position="260"/>
        <end position="287"/>
    </location>
</feature>
<dbReference type="EMBL" id="GG692402">
    <property type="protein sequence ID" value="EER30869.1"/>
    <property type="molecule type" value="Genomic_DNA"/>
</dbReference>
<feature type="compositionally biased region" description="Polar residues" evidence="1">
    <location>
        <begin position="526"/>
        <end position="539"/>
    </location>
</feature>
<keyword evidence="4" id="KW-1185">Reference proteome</keyword>
<dbReference type="Pfam" id="PF12927">
    <property type="entry name" value="DUF3835"/>
    <property type="match status" value="2"/>
</dbReference>
<dbReference type="PANTHER" id="PTHR12674">
    <property type="entry name" value="PREFOLDIN SUBUNIT 5"/>
    <property type="match status" value="1"/>
</dbReference>
<feature type="domain" description="DUF3835" evidence="2">
    <location>
        <begin position="654"/>
        <end position="729"/>
    </location>
</feature>
<dbReference type="GO" id="GO:0016272">
    <property type="term" value="C:prefoldin complex"/>
    <property type="evidence" value="ECO:0007669"/>
    <property type="project" value="InterPro"/>
</dbReference>
<feature type="region of interest" description="Disordered" evidence="1">
    <location>
        <begin position="628"/>
        <end position="651"/>
    </location>
</feature>
<dbReference type="OrthoDB" id="21413at2759"/>
<feature type="compositionally biased region" description="Low complexity" evidence="1">
    <location>
        <begin position="545"/>
        <end position="556"/>
    </location>
</feature>
<dbReference type="GO" id="GO:0051082">
    <property type="term" value="F:unfolded protein binding"/>
    <property type="evidence" value="ECO:0007669"/>
    <property type="project" value="InterPro"/>
</dbReference>
<dbReference type="GO" id="GO:0005737">
    <property type="term" value="C:cytoplasm"/>
    <property type="evidence" value="ECO:0007669"/>
    <property type="project" value="TreeGrafter"/>
</dbReference>
<protein>
    <recommendedName>
        <fullName evidence="2">DUF3835 domain-containing protein</fullName>
    </recommendedName>
</protein>
<reference evidence="3 4" key="1">
    <citation type="journal article" date="2009" name="Nature">
        <title>Evolution of pathogenicity and sexual reproduction in eight Candida genomes.</title>
        <authorList>
            <person name="Butler G."/>
            <person name="Rasmussen M.D."/>
            <person name="Lin M.F."/>
            <person name="Santos M.A."/>
            <person name="Sakthikumar S."/>
            <person name="Munro C.A."/>
            <person name="Rheinbay E."/>
            <person name="Grabherr M."/>
            <person name="Forche A."/>
            <person name="Reedy J.L."/>
            <person name="Agrafioti I."/>
            <person name="Arnaud M.B."/>
            <person name="Bates S."/>
            <person name="Brown A.J."/>
            <person name="Brunke S."/>
            <person name="Costanzo M.C."/>
            <person name="Fitzpatrick D.A."/>
            <person name="de Groot P.W."/>
            <person name="Harris D."/>
            <person name="Hoyer L.L."/>
            <person name="Hube B."/>
            <person name="Klis F.M."/>
            <person name="Kodira C."/>
            <person name="Lennard N."/>
            <person name="Logue M.E."/>
            <person name="Martin R."/>
            <person name="Neiman A.M."/>
            <person name="Nikolaou E."/>
            <person name="Quail M.A."/>
            <person name="Quinn J."/>
            <person name="Santos M.C."/>
            <person name="Schmitzberger F.F."/>
            <person name="Sherlock G."/>
            <person name="Shah P."/>
            <person name="Silverstein K.A."/>
            <person name="Skrzypek M.S."/>
            <person name="Soll D."/>
            <person name="Staggs R."/>
            <person name="Stansfield I."/>
            <person name="Stumpf M.P."/>
            <person name="Sudbery P.E."/>
            <person name="Srikantha T."/>
            <person name="Zeng Q."/>
            <person name="Berman J."/>
            <person name="Berriman M."/>
            <person name="Heitman J."/>
            <person name="Gow N.A."/>
            <person name="Lorenz M.C."/>
            <person name="Birren B.W."/>
            <person name="Kellis M."/>
            <person name="Cuomo C.A."/>
        </authorList>
    </citation>
    <scope>NUCLEOTIDE SEQUENCE [LARGE SCALE GENOMIC DNA]</scope>
    <source>
        <strain evidence="4">ATCC MYA-3404 / T1</strain>
    </source>
</reference>
<dbReference type="VEuPathDB" id="FungiDB:CTRG_05321"/>
<dbReference type="Proteomes" id="UP000002037">
    <property type="component" value="Unassembled WGS sequence"/>
</dbReference>
<organism evidence="3 4">
    <name type="scientific">Candida tropicalis (strain ATCC MYA-3404 / T1)</name>
    <name type="common">Yeast</name>
    <dbReference type="NCBI Taxonomy" id="294747"/>
    <lineage>
        <taxon>Eukaryota</taxon>
        <taxon>Fungi</taxon>
        <taxon>Dikarya</taxon>
        <taxon>Ascomycota</taxon>
        <taxon>Saccharomycotina</taxon>
        <taxon>Pichiomycetes</taxon>
        <taxon>Debaryomycetaceae</taxon>
        <taxon>Candida/Lodderomyces clade</taxon>
        <taxon>Candida</taxon>
    </lineage>
</organism>
<dbReference type="InterPro" id="IPR011599">
    <property type="entry name" value="PFD_alpha_archaea"/>
</dbReference>
<evidence type="ECO:0000256" key="1">
    <source>
        <dbReference type="SAM" id="MobiDB-lite"/>
    </source>
</evidence>
<evidence type="ECO:0000313" key="3">
    <source>
        <dbReference type="EMBL" id="EER30869.1"/>
    </source>
</evidence>
<evidence type="ECO:0000259" key="2">
    <source>
        <dbReference type="Pfam" id="PF12927"/>
    </source>
</evidence>
<feature type="region of interest" description="Disordered" evidence="1">
    <location>
        <begin position="512"/>
        <end position="564"/>
    </location>
</feature>
<dbReference type="GeneID" id="8299642"/>
<feature type="compositionally biased region" description="Acidic residues" evidence="1">
    <location>
        <begin position="636"/>
        <end position="651"/>
    </location>
</feature>
<dbReference type="GO" id="GO:0006457">
    <property type="term" value="P:protein folding"/>
    <property type="evidence" value="ECO:0007669"/>
    <property type="project" value="InterPro"/>
</dbReference>
<proteinExistence type="predicted"/>
<accession>C5MGW7</accession>
<dbReference type="RefSeq" id="XP_002551023.1">
    <property type="nucleotide sequence ID" value="XM_002550977.1"/>
</dbReference>
<evidence type="ECO:0000313" key="4">
    <source>
        <dbReference type="Proteomes" id="UP000002037"/>
    </source>
</evidence>
<feature type="domain" description="DUF3835" evidence="2">
    <location>
        <begin position="364"/>
        <end position="442"/>
    </location>
</feature>
<gene>
    <name evidence="3" type="ORF">CTRG_05321</name>
</gene>
<sequence>MEHISKTLAKEIKNTETDEFNQLNSQIDTTLSNLRRKRGILEDQIKQFEEVERNLAESPASSNGTLNKIQFKLDNGNTIEKTREEALEFINKRIGEIKEAVTQFNTKINEGEMTKEKLKQFNEIIQNEANDTENQGDAFHEEKLNEEGLPFMDIQEEIDEDGNVVNVKINDSKVNKETPKVEVIEEDIKKKTIDTKEQSENENLKTLFEEMEIISKNDDKNRDLNFDQDELLERIDKLNISPEDKFNLKKVCVEEFQKLNEDEDDEEEGQEHKGKENVETDTTNDDSFQHFSIDRDNMIELELLADDFDDSIVENNEGYEDDQEFDYDFEEEEEDDDDDAADELLYGGGRAKIIGGDVKSNNMLWDQIMNLRKGRLGVNENDEIIIEQEEVEVKDEGKSKKGKKAVRFSEQLDIKEVDNISESLKNPPPAPAKMSLFKQNRVFNKSRSDEGKNEQDNEIMGDIIDRDDIMTDSIVENDDIMNDVVEKEDVMTDIIVENDDVMTEVIDREEFMEEPERKTTSRFKSMRNQLNSQKPQNSKPPAIIPIPGIENNQINENPEEEDPAPILSRSDLQEMQSDMDKMAQAYVAGKYDDDIMTDGPVVQELNDFEHLNDIVEARKKDLMGLQEFDPTSNEVGMDEDIEDNDEDSDDGDILTEIVENDFDEDDENNGVFDEDAVLDREITENYHKLRNKLILDNNGFKKSQEELEFEPTDEDGNLIRMSRFKAAKLNHSI</sequence>
<dbReference type="AlphaFoldDB" id="C5MGW7"/>
<dbReference type="SUPFAM" id="SSF46579">
    <property type="entry name" value="Prefoldin"/>
    <property type="match status" value="1"/>
</dbReference>
<dbReference type="KEGG" id="ctp:CTRG_05321"/>
<dbReference type="GO" id="GO:1990115">
    <property type="term" value="P:RNA polymerase III assembly"/>
    <property type="evidence" value="ECO:0007669"/>
    <property type="project" value="TreeGrafter"/>
</dbReference>
<dbReference type="GO" id="GO:1990113">
    <property type="term" value="P:RNA polymerase I assembly"/>
    <property type="evidence" value="ECO:0007669"/>
    <property type="project" value="TreeGrafter"/>
</dbReference>
<dbReference type="eggNOG" id="ENOG502QVS0">
    <property type="taxonomic scope" value="Eukaryota"/>
</dbReference>
<dbReference type="PANTHER" id="PTHR12674:SF2">
    <property type="entry name" value="PREFOLDIN SUBUNIT 5"/>
    <property type="match status" value="1"/>
</dbReference>
<dbReference type="GO" id="GO:1990114">
    <property type="term" value="P:RNA polymerase II core complex assembly"/>
    <property type="evidence" value="ECO:0007669"/>
    <property type="project" value="TreeGrafter"/>
</dbReference>
<dbReference type="HOGENOM" id="CLU_021988_0_0_1"/>
<dbReference type="STRING" id="294747.C5MGW7"/>
<dbReference type="InterPro" id="IPR024325">
    <property type="entry name" value="DUF3835"/>
</dbReference>